<name>A0A427XTK0_9TREE</name>
<feature type="region of interest" description="Disordered" evidence="2">
    <location>
        <begin position="1"/>
        <end position="21"/>
    </location>
</feature>
<dbReference type="AlphaFoldDB" id="A0A427XTK0"/>
<dbReference type="InterPro" id="IPR023213">
    <property type="entry name" value="CAT-like_dom_sf"/>
</dbReference>
<evidence type="ECO:0000313" key="4">
    <source>
        <dbReference type="Proteomes" id="UP000279236"/>
    </source>
</evidence>
<protein>
    <submittedName>
        <fullName evidence="3">Uncharacterized protein</fullName>
    </submittedName>
</protein>
<keyword evidence="1" id="KW-0808">Transferase</keyword>
<dbReference type="STRING" id="105984.A0A427XTK0"/>
<comment type="caution">
    <text evidence="3">The sequence shown here is derived from an EMBL/GenBank/DDBJ whole genome shotgun (WGS) entry which is preliminary data.</text>
</comment>
<dbReference type="Pfam" id="PF02458">
    <property type="entry name" value="Transferase"/>
    <property type="match status" value="2"/>
</dbReference>
<dbReference type="GeneID" id="39592818"/>
<dbReference type="Proteomes" id="UP000279236">
    <property type="component" value="Unassembled WGS sequence"/>
</dbReference>
<evidence type="ECO:0000313" key="3">
    <source>
        <dbReference type="EMBL" id="RSH82071.1"/>
    </source>
</evidence>
<keyword evidence="4" id="KW-1185">Reference proteome</keyword>
<dbReference type="PANTHER" id="PTHR31896">
    <property type="entry name" value="FAMILY REGULATORY PROTEIN, PUTATIVE (AFU_ORTHOLOGUE AFUA_3G14730)-RELATED"/>
    <property type="match status" value="1"/>
</dbReference>
<reference evidence="3 4" key="1">
    <citation type="submission" date="2018-11" db="EMBL/GenBank/DDBJ databases">
        <title>Genome sequence of Apiotrichum porosum DSM 27194.</title>
        <authorList>
            <person name="Aliyu H."/>
            <person name="Gorte O."/>
            <person name="Ochsenreither K."/>
        </authorList>
    </citation>
    <scope>NUCLEOTIDE SEQUENCE [LARGE SCALE GENOMIC DNA]</scope>
    <source>
        <strain evidence="3 4">DSM 27194</strain>
    </source>
</reference>
<evidence type="ECO:0000256" key="2">
    <source>
        <dbReference type="SAM" id="MobiDB-lite"/>
    </source>
</evidence>
<dbReference type="RefSeq" id="XP_028476526.1">
    <property type="nucleotide sequence ID" value="XM_028623593.1"/>
</dbReference>
<evidence type="ECO:0000256" key="1">
    <source>
        <dbReference type="ARBA" id="ARBA00022679"/>
    </source>
</evidence>
<proteinExistence type="predicted"/>
<dbReference type="Gene3D" id="3.30.559.10">
    <property type="entry name" value="Chloramphenicol acetyltransferase-like domain"/>
    <property type="match status" value="2"/>
</dbReference>
<dbReference type="OrthoDB" id="444127at2759"/>
<organism evidence="3 4">
    <name type="scientific">Apiotrichum porosum</name>
    <dbReference type="NCBI Taxonomy" id="105984"/>
    <lineage>
        <taxon>Eukaryota</taxon>
        <taxon>Fungi</taxon>
        <taxon>Dikarya</taxon>
        <taxon>Basidiomycota</taxon>
        <taxon>Agaricomycotina</taxon>
        <taxon>Tremellomycetes</taxon>
        <taxon>Trichosporonales</taxon>
        <taxon>Trichosporonaceae</taxon>
        <taxon>Apiotrichum</taxon>
    </lineage>
</organism>
<gene>
    <name evidence="3" type="ORF">EHS24_008275</name>
</gene>
<dbReference type="GO" id="GO:0016740">
    <property type="term" value="F:transferase activity"/>
    <property type="evidence" value="ECO:0007669"/>
    <property type="project" value="UniProtKB-KW"/>
</dbReference>
<dbReference type="PANTHER" id="PTHR31896:SF64">
    <property type="entry name" value="TRICHOTHECENE 3-O-ACETYLTRANSFERASE"/>
    <property type="match status" value="1"/>
</dbReference>
<dbReference type="EMBL" id="RSCE01000006">
    <property type="protein sequence ID" value="RSH82071.1"/>
    <property type="molecule type" value="Genomic_DNA"/>
</dbReference>
<dbReference type="InterPro" id="IPR051283">
    <property type="entry name" value="Sec_Metabolite_Acyltrans"/>
</dbReference>
<sequence length="513" mass="55362">MASSSRQLVHPAVSPANPTTAPVPLASVASRGAPDATGLLFYSPPAAVHLDPQYLAESLAEILSAYPQLAGRLRLARPDDHGRPYTKRYHRTWMDYGHPDDPGMTLEFEERAMPMSAALPPPVAEHPGVVDASVLNDFTLAPDLQRGRDGDEMSLAGVKVTRFSCGGAALCVSASHILFDAGALGTFLTDWAAIHTAIARGETPLIPHRPYDFQACDVNAAGDLDTKDEDPALVKLESSLDVFRYDAWARDPTGLCNPPPSQAVGPPSEVDTLDAERGRRRGTLPPWHTLSDAPTRTYGLDFTSEDVQRIAARAKRETAEHISAQDAFAAHIWRLVARARGQTGDIVLDFSMACDARRRFTNPLPSTAPGCFNVCLGMQAHADEVVGPNGAGWAAARIRRAIETTKPDILAAWLHLRAHDLDPSRNCIVFPGTTSVCTTNWSRSALHDADFGGGPPLLVHNLVMAFGGYATITRVPGVTGGRWYDPGVRATLWLQVDAMDRLLADPDFRGARP</sequence>
<accession>A0A427XTK0</accession>